<dbReference type="Proteomes" id="UP001144805">
    <property type="component" value="Unassembled WGS sequence"/>
</dbReference>
<evidence type="ECO:0000313" key="2">
    <source>
        <dbReference type="Proteomes" id="UP001144805"/>
    </source>
</evidence>
<reference evidence="1" key="1">
    <citation type="submission" date="2022-11" db="EMBL/GenBank/DDBJ databases">
        <title>Biodiversity and phylogenetic relationships of bacteria.</title>
        <authorList>
            <person name="Machado R.A.R."/>
            <person name="Bhat A."/>
            <person name="Loulou A."/>
            <person name="Kallel S."/>
        </authorList>
    </citation>
    <scope>NUCLEOTIDE SEQUENCE</scope>
    <source>
        <strain evidence="1">K-TC2</strain>
    </source>
</reference>
<sequence>MKRPLPGTKTLLAALSRDAFVPHPVLRSRTKPPVGDTGDETADAYLAGIFGMICVMEGEAGDRAKQARFVERAIEIQEDWIEKLHQEAKGGLVNLPAQRTSSLTLGRLQAWREELRATDLDLAGQDHVEGRRATA</sequence>
<evidence type="ECO:0000313" key="1">
    <source>
        <dbReference type="EMBL" id="MCX5569640.1"/>
    </source>
</evidence>
<gene>
    <name evidence="1" type="ORF">OSH07_10595</name>
</gene>
<protein>
    <submittedName>
        <fullName evidence="1">Uncharacterized protein</fullName>
    </submittedName>
</protein>
<accession>A0A9X3E136</accession>
<name>A0A9X3E136_9HYPH</name>
<comment type="caution">
    <text evidence="1">The sequence shown here is derived from an EMBL/GenBank/DDBJ whole genome shotgun (WGS) entry which is preliminary data.</text>
</comment>
<proteinExistence type="predicted"/>
<dbReference type="AlphaFoldDB" id="A0A9X3E136"/>
<dbReference type="RefSeq" id="WP_266338600.1">
    <property type="nucleotide sequence ID" value="NZ_JAPKNK010000003.1"/>
</dbReference>
<dbReference type="EMBL" id="JAPKNK010000003">
    <property type="protein sequence ID" value="MCX5569640.1"/>
    <property type="molecule type" value="Genomic_DNA"/>
</dbReference>
<organism evidence="1 2">
    <name type="scientific">Kaistia nematophila</name>
    <dbReference type="NCBI Taxonomy" id="2994654"/>
    <lineage>
        <taxon>Bacteria</taxon>
        <taxon>Pseudomonadati</taxon>
        <taxon>Pseudomonadota</taxon>
        <taxon>Alphaproteobacteria</taxon>
        <taxon>Hyphomicrobiales</taxon>
        <taxon>Kaistiaceae</taxon>
        <taxon>Kaistia</taxon>
    </lineage>
</organism>
<keyword evidence="2" id="KW-1185">Reference proteome</keyword>